<evidence type="ECO:0000259" key="12">
    <source>
        <dbReference type="Pfam" id="PF02768"/>
    </source>
</evidence>
<dbReference type="EMBL" id="MHUV01000001">
    <property type="protein sequence ID" value="OHA83219.1"/>
    <property type="molecule type" value="Genomic_DNA"/>
</dbReference>
<feature type="domain" description="DNA polymerase III beta sliding clamp C-terminal" evidence="12">
    <location>
        <begin position="205"/>
        <end position="324"/>
    </location>
</feature>
<dbReference type="CDD" id="cd00140">
    <property type="entry name" value="beta_clamp"/>
    <property type="match status" value="1"/>
</dbReference>
<dbReference type="PANTHER" id="PTHR30478">
    <property type="entry name" value="DNA POLYMERASE III SUBUNIT BETA"/>
    <property type="match status" value="1"/>
</dbReference>
<evidence type="ECO:0000259" key="10">
    <source>
        <dbReference type="Pfam" id="PF00712"/>
    </source>
</evidence>
<evidence type="ECO:0000256" key="4">
    <source>
        <dbReference type="ARBA" id="ARBA00022679"/>
    </source>
</evidence>
<keyword evidence="8" id="KW-0238">DNA-binding</keyword>
<dbReference type="Proteomes" id="UP000178817">
    <property type="component" value="Unassembled WGS sequence"/>
</dbReference>
<organism evidence="13 14">
    <name type="scientific">Candidatus Yonathbacteria bacterium RIFCSPLOWO2_01_FULL_43_27</name>
    <dbReference type="NCBI Taxonomy" id="1802726"/>
    <lineage>
        <taxon>Bacteria</taxon>
        <taxon>Candidatus Yonathiibacteriota</taxon>
    </lineage>
</organism>
<evidence type="ECO:0000256" key="2">
    <source>
        <dbReference type="ARBA" id="ARBA00010752"/>
    </source>
</evidence>
<dbReference type="Gene3D" id="3.70.10.10">
    <property type="match status" value="1"/>
</dbReference>
<keyword evidence="6 9" id="KW-0235">DNA replication</keyword>
<dbReference type="InterPro" id="IPR022637">
    <property type="entry name" value="DNA_polIII_beta_cen"/>
</dbReference>
<keyword evidence="3 9" id="KW-0963">Cytoplasm</keyword>
<comment type="subcellular location">
    <subcellularLocation>
        <location evidence="1 9">Cytoplasm</location>
    </subcellularLocation>
</comment>
<dbReference type="Gene3D" id="3.10.150.10">
    <property type="entry name" value="DNA Polymerase III, subunit A, domain 2"/>
    <property type="match status" value="1"/>
</dbReference>
<comment type="subunit">
    <text evidence="9">Forms a ring-shaped head-to-tail homodimer around DNA.</text>
</comment>
<dbReference type="InterPro" id="IPR022635">
    <property type="entry name" value="DNA_polIII_beta_C"/>
</dbReference>
<dbReference type="GO" id="GO:0009360">
    <property type="term" value="C:DNA polymerase III complex"/>
    <property type="evidence" value="ECO:0007669"/>
    <property type="project" value="InterPro"/>
</dbReference>
<keyword evidence="7 9" id="KW-0239">DNA-directed DNA polymerase</keyword>
<gene>
    <name evidence="13" type="ORF">A3B07_00430</name>
</gene>
<evidence type="ECO:0000313" key="14">
    <source>
        <dbReference type="Proteomes" id="UP000178817"/>
    </source>
</evidence>
<dbReference type="SMART" id="SM00480">
    <property type="entry name" value="POL3Bc"/>
    <property type="match status" value="1"/>
</dbReference>
<dbReference type="Pfam" id="PF00712">
    <property type="entry name" value="DNA_pol3_beta"/>
    <property type="match status" value="1"/>
</dbReference>
<dbReference type="AlphaFoldDB" id="A0A1G2SEZ9"/>
<dbReference type="GO" id="GO:0008408">
    <property type="term" value="F:3'-5' exonuclease activity"/>
    <property type="evidence" value="ECO:0007669"/>
    <property type="project" value="InterPro"/>
</dbReference>
<dbReference type="NCBIfam" id="TIGR00663">
    <property type="entry name" value="dnan"/>
    <property type="match status" value="1"/>
</dbReference>
<dbReference type="STRING" id="1802726.A3B07_00430"/>
<evidence type="ECO:0000256" key="5">
    <source>
        <dbReference type="ARBA" id="ARBA00022695"/>
    </source>
</evidence>
<evidence type="ECO:0000256" key="9">
    <source>
        <dbReference type="PIRNR" id="PIRNR000804"/>
    </source>
</evidence>
<comment type="caution">
    <text evidence="13">The sequence shown here is derived from an EMBL/GenBank/DDBJ whole genome shotgun (WGS) entry which is preliminary data.</text>
</comment>
<comment type="function">
    <text evidence="9">Confers DNA tethering and processivity to DNA polymerases and other proteins. Acts as a clamp, forming a ring around DNA (a reaction catalyzed by the clamp-loading complex) which diffuses in an ATP-independent manner freely and bidirectionally along dsDNA. Initially characterized for its ability to contact the catalytic subunit of DNA polymerase III (Pol III), a complex, multichain enzyme responsible for most of the replicative synthesis in bacteria; Pol III exhibits 3'-5' exonuclease proofreading activity. The beta chain is required for initiation of replication as well as for processivity of DNA replication.</text>
</comment>
<dbReference type="GO" id="GO:0003887">
    <property type="term" value="F:DNA-directed DNA polymerase activity"/>
    <property type="evidence" value="ECO:0007669"/>
    <property type="project" value="UniProtKB-UniRule"/>
</dbReference>
<dbReference type="Pfam" id="PF02767">
    <property type="entry name" value="DNA_pol3_beta_2"/>
    <property type="match status" value="1"/>
</dbReference>
<evidence type="ECO:0000256" key="8">
    <source>
        <dbReference type="ARBA" id="ARBA00023125"/>
    </source>
</evidence>
<evidence type="ECO:0000256" key="6">
    <source>
        <dbReference type="ARBA" id="ARBA00022705"/>
    </source>
</evidence>
<sequence length="326" mass="35772">MVIIRATNLEVGVEFQIPAEIKTEGSIVLPGALLANTLGSIPDEKEISLIASNGVCKITTKKKTLNIKGFLPDDFPTIPIIHNGEGFIMSSAKFIQGVKSVVMSAAISDIKPEIVSIYLYQNGDSLIFVATDSFRLAEKKIKQQGVTLSQGVIIPAKNIIEMVRILESESGDINFLITKNQISCTGKSLYFTSRVIQGIYPDYEQILPKAHTTEITLLKEDLVNNLKLSTFFSDKFNKVTLTINPQKKICIISTKNIEVGETESNIDAMLTGDPVEISLNGKHLFDCLSVIEKDSVVIQFNGADKPVVIRGLGDNSFTYLTMPLTR</sequence>
<dbReference type="GO" id="GO:0006271">
    <property type="term" value="P:DNA strand elongation involved in DNA replication"/>
    <property type="evidence" value="ECO:0007669"/>
    <property type="project" value="TreeGrafter"/>
</dbReference>
<accession>A0A1G2SEZ9</accession>
<dbReference type="Pfam" id="PF02768">
    <property type="entry name" value="DNA_pol3_beta_3"/>
    <property type="match status" value="1"/>
</dbReference>
<reference evidence="13 14" key="1">
    <citation type="journal article" date="2016" name="Nat. Commun.">
        <title>Thousands of microbial genomes shed light on interconnected biogeochemical processes in an aquifer system.</title>
        <authorList>
            <person name="Anantharaman K."/>
            <person name="Brown C.T."/>
            <person name="Hug L.A."/>
            <person name="Sharon I."/>
            <person name="Castelle C.J."/>
            <person name="Probst A.J."/>
            <person name="Thomas B.C."/>
            <person name="Singh A."/>
            <person name="Wilkins M.J."/>
            <person name="Karaoz U."/>
            <person name="Brodie E.L."/>
            <person name="Williams K.H."/>
            <person name="Hubbard S.S."/>
            <person name="Banfield J.F."/>
        </authorList>
    </citation>
    <scope>NUCLEOTIDE SEQUENCE [LARGE SCALE GENOMIC DNA]</scope>
</reference>
<protein>
    <recommendedName>
        <fullName evidence="9">Beta sliding clamp</fullName>
    </recommendedName>
</protein>
<dbReference type="GO" id="GO:0003677">
    <property type="term" value="F:DNA binding"/>
    <property type="evidence" value="ECO:0007669"/>
    <property type="project" value="UniProtKB-UniRule"/>
</dbReference>
<proteinExistence type="inferred from homology"/>
<dbReference type="InterPro" id="IPR001001">
    <property type="entry name" value="DNA_polIII_beta"/>
</dbReference>
<name>A0A1G2SEZ9_9BACT</name>
<comment type="similarity">
    <text evidence="2 9">Belongs to the beta sliding clamp family.</text>
</comment>
<dbReference type="GO" id="GO:0005737">
    <property type="term" value="C:cytoplasm"/>
    <property type="evidence" value="ECO:0007669"/>
    <property type="project" value="UniProtKB-SubCell"/>
</dbReference>
<evidence type="ECO:0000256" key="1">
    <source>
        <dbReference type="ARBA" id="ARBA00004496"/>
    </source>
</evidence>
<dbReference type="PANTHER" id="PTHR30478:SF0">
    <property type="entry name" value="BETA SLIDING CLAMP"/>
    <property type="match status" value="1"/>
</dbReference>
<dbReference type="SUPFAM" id="SSF55979">
    <property type="entry name" value="DNA clamp"/>
    <property type="match status" value="3"/>
</dbReference>
<dbReference type="InterPro" id="IPR046938">
    <property type="entry name" value="DNA_clamp_sf"/>
</dbReference>
<feature type="domain" description="DNA polymerase III beta sliding clamp N-terminal" evidence="10">
    <location>
        <begin position="2"/>
        <end position="79"/>
    </location>
</feature>
<evidence type="ECO:0000259" key="11">
    <source>
        <dbReference type="Pfam" id="PF02767"/>
    </source>
</evidence>
<feature type="domain" description="DNA polymerase III beta sliding clamp central" evidence="11">
    <location>
        <begin position="91"/>
        <end position="202"/>
    </location>
</feature>
<dbReference type="PIRSF" id="PIRSF000804">
    <property type="entry name" value="DNA_pol_III_b"/>
    <property type="match status" value="1"/>
</dbReference>
<evidence type="ECO:0000313" key="13">
    <source>
        <dbReference type="EMBL" id="OHA83219.1"/>
    </source>
</evidence>
<keyword evidence="4 9" id="KW-0808">Transferase</keyword>
<dbReference type="InterPro" id="IPR022634">
    <property type="entry name" value="DNA_polIII_beta_N"/>
</dbReference>
<keyword evidence="5 9" id="KW-0548">Nucleotidyltransferase</keyword>
<evidence type="ECO:0000256" key="7">
    <source>
        <dbReference type="ARBA" id="ARBA00022932"/>
    </source>
</evidence>
<evidence type="ECO:0000256" key="3">
    <source>
        <dbReference type="ARBA" id="ARBA00022490"/>
    </source>
</evidence>